<comment type="subcellular location">
    <subcellularLocation>
        <location evidence="1">Cell membrane</location>
        <topology evidence="1">Multi-pass membrane protein</topology>
    </subcellularLocation>
</comment>
<keyword evidence="7 8" id="KW-0472">Membrane</keyword>
<feature type="transmembrane region" description="Helical" evidence="8">
    <location>
        <begin position="119"/>
        <end position="136"/>
    </location>
</feature>
<keyword evidence="6" id="KW-0406">Ion transport</keyword>
<feature type="transmembrane region" description="Helical" evidence="8">
    <location>
        <begin position="294"/>
        <end position="317"/>
    </location>
</feature>
<feature type="transmembrane region" description="Helical" evidence="8">
    <location>
        <begin position="88"/>
        <end position="107"/>
    </location>
</feature>
<feature type="transmembrane region" description="Helical" evidence="8">
    <location>
        <begin position="247"/>
        <end position="270"/>
    </location>
</feature>
<feature type="transmembrane region" description="Helical" evidence="8">
    <location>
        <begin position="218"/>
        <end position="240"/>
    </location>
</feature>
<dbReference type="PANTHER" id="PTHR32024">
    <property type="entry name" value="TRK SYSTEM POTASSIUM UPTAKE PROTEIN TRKG-RELATED"/>
    <property type="match status" value="1"/>
</dbReference>
<dbReference type="PANTHER" id="PTHR32024:SF1">
    <property type="entry name" value="KTR SYSTEM POTASSIUM UPTAKE PROTEIN B"/>
    <property type="match status" value="1"/>
</dbReference>
<dbReference type="GO" id="GO:0030001">
    <property type="term" value="P:metal ion transport"/>
    <property type="evidence" value="ECO:0007669"/>
    <property type="project" value="UniProtKB-ARBA"/>
</dbReference>
<keyword evidence="3" id="KW-1003">Cell membrane</keyword>
<feature type="transmembrane region" description="Helical" evidence="8">
    <location>
        <begin position="54"/>
        <end position="76"/>
    </location>
</feature>
<evidence type="ECO:0000256" key="4">
    <source>
        <dbReference type="ARBA" id="ARBA00022692"/>
    </source>
</evidence>
<protein>
    <recommendedName>
        <fullName evidence="10">Ktr system potassium uptake protein B</fullName>
    </recommendedName>
</protein>
<gene>
    <name evidence="9" type="ORF">SDC9_35050</name>
</gene>
<feature type="transmembrane region" description="Helical" evidence="8">
    <location>
        <begin position="475"/>
        <end position="494"/>
    </location>
</feature>
<evidence type="ECO:0000256" key="2">
    <source>
        <dbReference type="ARBA" id="ARBA00022448"/>
    </source>
</evidence>
<feature type="transmembrane region" description="Helical" evidence="8">
    <location>
        <begin position="368"/>
        <end position="388"/>
    </location>
</feature>
<accession>A0A644VCD1</accession>
<evidence type="ECO:0000256" key="7">
    <source>
        <dbReference type="ARBA" id="ARBA00023136"/>
    </source>
</evidence>
<dbReference type="EMBL" id="VSSQ01000271">
    <property type="protein sequence ID" value="MPL89019.1"/>
    <property type="molecule type" value="Genomic_DNA"/>
</dbReference>
<evidence type="ECO:0000256" key="3">
    <source>
        <dbReference type="ARBA" id="ARBA00022475"/>
    </source>
</evidence>
<feature type="transmembrane region" description="Helical" evidence="8">
    <location>
        <begin position="597"/>
        <end position="618"/>
    </location>
</feature>
<dbReference type="AlphaFoldDB" id="A0A644VCD1"/>
<dbReference type="Pfam" id="PF02386">
    <property type="entry name" value="TrkH"/>
    <property type="match status" value="1"/>
</dbReference>
<feature type="transmembrane region" description="Helical" evidence="8">
    <location>
        <begin position="187"/>
        <end position="206"/>
    </location>
</feature>
<evidence type="ECO:0000256" key="5">
    <source>
        <dbReference type="ARBA" id="ARBA00022989"/>
    </source>
</evidence>
<dbReference type="InterPro" id="IPR003445">
    <property type="entry name" value="Cat_transpt"/>
</dbReference>
<name>A0A644VCD1_9ZZZZ</name>
<evidence type="ECO:0000256" key="1">
    <source>
        <dbReference type="ARBA" id="ARBA00004651"/>
    </source>
</evidence>
<feature type="transmembrane region" description="Helical" evidence="8">
    <location>
        <begin position="329"/>
        <end position="348"/>
    </location>
</feature>
<keyword evidence="5 8" id="KW-1133">Transmembrane helix</keyword>
<dbReference type="GO" id="GO:0005886">
    <property type="term" value="C:plasma membrane"/>
    <property type="evidence" value="ECO:0007669"/>
    <property type="project" value="UniProtKB-SubCell"/>
</dbReference>
<feature type="transmembrane region" description="Helical" evidence="8">
    <location>
        <begin position="421"/>
        <end position="440"/>
    </location>
</feature>
<keyword evidence="2" id="KW-0813">Transport</keyword>
<evidence type="ECO:0000256" key="8">
    <source>
        <dbReference type="SAM" id="Phobius"/>
    </source>
</evidence>
<sequence>MARGGFCSEWTFEVLVLGLSLCTHQHRLSEMSLRLKLFQLINAVNRWRRRLLRWLDGLGIVAAVAGFLLLLYHIGFDHNEAQILLIQRGYNIVLGLILVSNLAGLTLSTWRVKVWKLRLAELIMIPLVFLLLDQRINFSGFNWLPGAAGSFLLRDIAVQLIIVFVLLVEISTSSLRLSNRNSNPARLFISSFLLLIVFGAGLLMLPNATYSGISFTDAFFTATSAVCVTGLIVVDTATYFTPLGKGFILILIQLGGLGIMTFTSFFGYFFKGGSTFGNEFLLKELLNEDKLGEIFRTLGKIILITFSIEAIGAVLIYQSLDQFQDGNPVGQIAFSVFHSVSAFCNAGFSLLGNNLFEEGFRFNYNMQLVIALLIIAGGLGFPIVFNYYRLFRYYLVNRFRQFVYKKPYEHLPGIINVNSRLVLITTLCLLAGGFLLFFLLEYNYSLQGLSLQGKLTGAFFSSVTARTAGFNTTDLTTMAPASVLIMIFLMWVGASPASTGGGIKTTTFSVALLNVLSLARGKDRIELKGREITNASVRRASAVIWLSLLVIGLAVFLLQLTDGHLGMKNLVFETFSAYGTVGLSLGITSHISTPGRWIIIVVMFLGRVGTLTLIIGFFRKVRSLHYRYPAENIMIN</sequence>
<dbReference type="GO" id="GO:0008324">
    <property type="term" value="F:monoatomic cation transmembrane transporter activity"/>
    <property type="evidence" value="ECO:0007669"/>
    <property type="project" value="InterPro"/>
</dbReference>
<feature type="transmembrane region" description="Helical" evidence="8">
    <location>
        <begin position="539"/>
        <end position="558"/>
    </location>
</feature>
<evidence type="ECO:0000313" key="9">
    <source>
        <dbReference type="EMBL" id="MPL89019.1"/>
    </source>
</evidence>
<proteinExistence type="predicted"/>
<comment type="caution">
    <text evidence="9">The sequence shown here is derived from an EMBL/GenBank/DDBJ whole genome shotgun (WGS) entry which is preliminary data.</text>
</comment>
<evidence type="ECO:0000256" key="6">
    <source>
        <dbReference type="ARBA" id="ARBA00023065"/>
    </source>
</evidence>
<evidence type="ECO:0008006" key="10">
    <source>
        <dbReference type="Google" id="ProtNLM"/>
    </source>
</evidence>
<keyword evidence="4 8" id="KW-0812">Transmembrane</keyword>
<organism evidence="9">
    <name type="scientific">bioreactor metagenome</name>
    <dbReference type="NCBI Taxonomy" id="1076179"/>
    <lineage>
        <taxon>unclassified sequences</taxon>
        <taxon>metagenomes</taxon>
        <taxon>ecological metagenomes</taxon>
    </lineage>
</organism>
<reference evidence="9" key="1">
    <citation type="submission" date="2019-08" db="EMBL/GenBank/DDBJ databases">
        <authorList>
            <person name="Kucharzyk K."/>
            <person name="Murdoch R.W."/>
            <person name="Higgins S."/>
            <person name="Loffler F."/>
        </authorList>
    </citation>
    <scope>NUCLEOTIDE SEQUENCE</scope>
</reference>
<feature type="transmembrane region" description="Helical" evidence="8">
    <location>
        <begin position="156"/>
        <end position="175"/>
    </location>
</feature>